<keyword evidence="1" id="KW-0812">Transmembrane</keyword>
<sequence>MPLTTGFYWLVIGMSVFFIIDDVFYYAFAPFIALTAFIMEQTGQLELLEIETYRHYYQRAAEVFFGYDLAQAMHFGRDFNEFRSIAAGLMGFQIILTFFSMYFAPTTLVAIGVVAYYHIRVSQRAAYEANARRLV</sequence>
<comment type="caution">
    <text evidence="2">The sequence shown here is derived from an EMBL/GenBank/DDBJ whole genome shotgun (WGS) entry which is preliminary data.</text>
</comment>
<dbReference type="Proteomes" id="UP000315400">
    <property type="component" value="Unassembled WGS sequence"/>
</dbReference>
<gene>
    <name evidence="2" type="ORF">FKY71_14350</name>
</gene>
<feature type="transmembrane region" description="Helical" evidence="1">
    <location>
        <begin position="92"/>
        <end position="117"/>
    </location>
</feature>
<keyword evidence="1" id="KW-0472">Membrane</keyword>
<name>A0A540VNJ9_9GAMM</name>
<organism evidence="2 3">
    <name type="scientific">Spiribacter salinus</name>
    <dbReference type="NCBI Taxonomy" id="1335746"/>
    <lineage>
        <taxon>Bacteria</taxon>
        <taxon>Pseudomonadati</taxon>
        <taxon>Pseudomonadota</taxon>
        <taxon>Gammaproteobacteria</taxon>
        <taxon>Chromatiales</taxon>
        <taxon>Ectothiorhodospiraceae</taxon>
        <taxon>Spiribacter</taxon>
    </lineage>
</organism>
<evidence type="ECO:0000313" key="2">
    <source>
        <dbReference type="EMBL" id="TQE98340.1"/>
    </source>
</evidence>
<evidence type="ECO:0000256" key="1">
    <source>
        <dbReference type="SAM" id="Phobius"/>
    </source>
</evidence>
<dbReference type="EMBL" id="VIFK01000221">
    <property type="protein sequence ID" value="TQE98340.1"/>
    <property type="molecule type" value="Genomic_DNA"/>
</dbReference>
<feature type="transmembrane region" description="Helical" evidence="1">
    <location>
        <begin position="7"/>
        <end position="28"/>
    </location>
</feature>
<proteinExistence type="predicted"/>
<keyword evidence="1" id="KW-1133">Transmembrane helix</keyword>
<protein>
    <submittedName>
        <fullName evidence="2">Uncharacterized protein</fullName>
    </submittedName>
</protein>
<reference evidence="2 3" key="1">
    <citation type="submission" date="2019-06" db="EMBL/GenBank/DDBJ databases">
        <title>Metagenome assembled Genome of Spiribacter salinus SL48-SHIP from the microbial mat of Salt Lake 48 (Novosibirsk region, Russia).</title>
        <authorList>
            <person name="Shipova A."/>
            <person name="Rozanov A.S."/>
            <person name="Bryanskaya A.V."/>
            <person name="Peltek S.E."/>
        </authorList>
    </citation>
    <scope>NUCLEOTIDE SEQUENCE [LARGE SCALE GENOMIC DNA]</scope>
    <source>
        <strain evidence="2">SL48-SHIP-2</strain>
    </source>
</reference>
<evidence type="ECO:0000313" key="3">
    <source>
        <dbReference type="Proteomes" id="UP000315400"/>
    </source>
</evidence>
<dbReference type="AlphaFoldDB" id="A0A540VNJ9"/>
<accession>A0A540VNJ9</accession>